<name>A0A245ZCT8_9SPHN</name>
<protein>
    <recommendedName>
        <fullName evidence="4">DUF2188 domain-containing protein</fullName>
    </recommendedName>
</protein>
<gene>
    <name evidence="2" type="ORF">SPDO_32840</name>
</gene>
<dbReference type="OrthoDB" id="8858565at2"/>
<dbReference type="AlphaFoldDB" id="A0A245ZCT8"/>
<dbReference type="Pfam" id="PF09954">
    <property type="entry name" value="DUF2188"/>
    <property type="match status" value="1"/>
</dbReference>
<accession>A0A245ZCT8</accession>
<dbReference type="EMBL" id="NBBI01000014">
    <property type="protein sequence ID" value="OWK27515.1"/>
    <property type="molecule type" value="Genomic_DNA"/>
</dbReference>
<evidence type="ECO:0008006" key="4">
    <source>
        <dbReference type="Google" id="ProtNLM"/>
    </source>
</evidence>
<reference evidence="2 3" key="1">
    <citation type="submission" date="2017-03" db="EMBL/GenBank/DDBJ databases">
        <title>Genome sequence of Sphingomonas dokdonensis DSM 21029.</title>
        <authorList>
            <person name="Poehlein A."/>
            <person name="Wuebbeler J.H."/>
            <person name="Steinbuechel A."/>
            <person name="Daniel R."/>
        </authorList>
    </citation>
    <scope>NUCLEOTIDE SEQUENCE [LARGE SCALE GENOMIC DNA]</scope>
    <source>
        <strain evidence="2 3">DSM 21029</strain>
    </source>
</reference>
<feature type="region of interest" description="Disordered" evidence="1">
    <location>
        <begin position="47"/>
        <end position="74"/>
    </location>
</feature>
<dbReference type="InterPro" id="IPR018691">
    <property type="entry name" value="DUF2188"/>
</dbReference>
<dbReference type="RefSeq" id="WP_088368587.1">
    <property type="nucleotide sequence ID" value="NZ_NBBI01000014.1"/>
</dbReference>
<evidence type="ECO:0000313" key="2">
    <source>
        <dbReference type="EMBL" id="OWK27515.1"/>
    </source>
</evidence>
<evidence type="ECO:0000256" key="1">
    <source>
        <dbReference type="SAM" id="MobiDB-lite"/>
    </source>
</evidence>
<dbReference type="Proteomes" id="UP000197290">
    <property type="component" value="Unassembled WGS sequence"/>
</dbReference>
<organism evidence="2 3">
    <name type="scientific">Sphingomonas dokdonensis</name>
    <dbReference type="NCBI Taxonomy" id="344880"/>
    <lineage>
        <taxon>Bacteria</taxon>
        <taxon>Pseudomonadati</taxon>
        <taxon>Pseudomonadota</taxon>
        <taxon>Alphaproteobacteria</taxon>
        <taxon>Sphingomonadales</taxon>
        <taxon>Sphingomonadaceae</taxon>
        <taxon>Sphingomonas</taxon>
    </lineage>
</organism>
<comment type="caution">
    <text evidence="2">The sequence shown here is derived from an EMBL/GenBank/DDBJ whole genome shotgun (WGS) entry which is preliminary data.</text>
</comment>
<sequence>MSGKNQHVVPHADGWAVRGAGNSRATSIHGTQRDAIDAARGIAQNQHSELLIHGRNGQIRDRDSYGGDPFPPRG</sequence>
<keyword evidence="3" id="KW-1185">Reference proteome</keyword>
<evidence type="ECO:0000313" key="3">
    <source>
        <dbReference type="Proteomes" id="UP000197290"/>
    </source>
</evidence>
<feature type="region of interest" description="Disordered" evidence="1">
    <location>
        <begin position="1"/>
        <end position="32"/>
    </location>
</feature>
<proteinExistence type="predicted"/>